<name>A0A4V1IZA3_ROZAC</name>
<evidence type="ECO:0000313" key="2">
    <source>
        <dbReference type="Proteomes" id="UP000281549"/>
    </source>
</evidence>
<dbReference type="AlphaFoldDB" id="A0A4V1IZA3"/>
<gene>
    <name evidence="1" type="ORF">ROZALSC1DRAFT_24283</name>
</gene>
<dbReference type="Proteomes" id="UP000281549">
    <property type="component" value="Unassembled WGS sequence"/>
</dbReference>
<proteinExistence type="predicted"/>
<evidence type="ECO:0000313" key="1">
    <source>
        <dbReference type="EMBL" id="RKP17359.1"/>
    </source>
</evidence>
<accession>A0A4V1IZA3</accession>
<protein>
    <submittedName>
        <fullName evidence="1">Uncharacterized protein</fullName>
    </submittedName>
</protein>
<sequence length="111" mass="12810">MGHFRRASSFVRPTRNFFKNFKPTSRNFVCLGEQIPNSIVFKSMQKTGILPTRVGSSALTEAKDIVPTPYQQDKFNTKVDMPIFSILSSILRGVFMITQEWKPHFRNKVLQ</sequence>
<organism evidence="1 2">
    <name type="scientific">Rozella allomycis (strain CSF55)</name>
    <dbReference type="NCBI Taxonomy" id="988480"/>
    <lineage>
        <taxon>Eukaryota</taxon>
        <taxon>Fungi</taxon>
        <taxon>Fungi incertae sedis</taxon>
        <taxon>Cryptomycota</taxon>
        <taxon>Cryptomycota incertae sedis</taxon>
        <taxon>Rozella</taxon>
    </lineage>
</organism>
<dbReference type="EMBL" id="ML005879">
    <property type="protein sequence ID" value="RKP17359.1"/>
    <property type="molecule type" value="Genomic_DNA"/>
</dbReference>
<reference evidence="2" key="1">
    <citation type="journal article" date="2018" name="Nat. Microbiol.">
        <title>Leveraging single-cell genomics to expand the fungal tree of life.</title>
        <authorList>
            <person name="Ahrendt S.R."/>
            <person name="Quandt C.A."/>
            <person name="Ciobanu D."/>
            <person name="Clum A."/>
            <person name="Salamov A."/>
            <person name="Andreopoulos B."/>
            <person name="Cheng J.F."/>
            <person name="Woyke T."/>
            <person name="Pelin A."/>
            <person name="Henrissat B."/>
            <person name="Reynolds N.K."/>
            <person name="Benny G.L."/>
            <person name="Smith M.E."/>
            <person name="James T.Y."/>
            <person name="Grigoriev I.V."/>
        </authorList>
    </citation>
    <scope>NUCLEOTIDE SEQUENCE [LARGE SCALE GENOMIC DNA]</scope>
    <source>
        <strain evidence="2">CSF55</strain>
    </source>
</reference>